<evidence type="ECO:0000313" key="2">
    <source>
        <dbReference type="EMBL" id="TYH22703.1"/>
    </source>
</evidence>
<dbReference type="EMBL" id="CM017691">
    <property type="protein sequence ID" value="TYH22703.1"/>
    <property type="molecule type" value="Genomic_DNA"/>
</dbReference>
<feature type="transmembrane region" description="Helical" evidence="1">
    <location>
        <begin position="61"/>
        <end position="81"/>
    </location>
</feature>
<keyword evidence="1" id="KW-1133">Transmembrane helix</keyword>
<dbReference type="Proteomes" id="UP000323506">
    <property type="component" value="Chromosome A04"/>
</dbReference>
<dbReference type="AlphaFoldDB" id="A0A5D2GWY2"/>
<keyword evidence="3" id="KW-1185">Reference proteome</keyword>
<keyword evidence="1" id="KW-0812">Transmembrane</keyword>
<evidence type="ECO:0000313" key="3">
    <source>
        <dbReference type="Proteomes" id="UP000323506"/>
    </source>
</evidence>
<gene>
    <name evidence="2" type="ORF">ES288_A04G149900v1</name>
</gene>
<accession>A0A5D2GWY2</accession>
<proteinExistence type="predicted"/>
<reference evidence="2 3" key="1">
    <citation type="submission" date="2019-06" db="EMBL/GenBank/DDBJ databases">
        <title>WGS assembly of Gossypium darwinii.</title>
        <authorList>
            <person name="Chen Z.J."/>
            <person name="Sreedasyam A."/>
            <person name="Ando A."/>
            <person name="Song Q."/>
            <person name="De L."/>
            <person name="Hulse-Kemp A."/>
            <person name="Ding M."/>
            <person name="Ye W."/>
            <person name="Kirkbride R."/>
            <person name="Jenkins J."/>
            <person name="Plott C."/>
            <person name="Lovell J."/>
            <person name="Lin Y.-M."/>
            <person name="Vaughn R."/>
            <person name="Liu B."/>
            <person name="Li W."/>
            <person name="Simpson S."/>
            <person name="Scheffler B."/>
            <person name="Saski C."/>
            <person name="Grover C."/>
            <person name="Hu G."/>
            <person name="Conover J."/>
            <person name="Carlson J."/>
            <person name="Shu S."/>
            <person name="Boston L."/>
            <person name="Williams M."/>
            <person name="Peterson D."/>
            <person name="Mcgee K."/>
            <person name="Jones D."/>
            <person name="Wendel J."/>
            <person name="Stelly D."/>
            <person name="Grimwood J."/>
            <person name="Schmutz J."/>
        </authorList>
    </citation>
    <scope>NUCLEOTIDE SEQUENCE [LARGE SCALE GENOMIC DNA]</scope>
    <source>
        <strain evidence="2">1808015.09</strain>
    </source>
</reference>
<organism evidence="2 3">
    <name type="scientific">Gossypium darwinii</name>
    <name type="common">Darwin's cotton</name>
    <name type="synonym">Gossypium barbadense var. darwinii</name>
    <dbReference type="NCBI Taxonomy" id="34276"/>
    <lineage>
        <taxon>Eukaryota</taxon>
        <taxon>Viridiplantae</taxon>
        <taxon>Streptophyta</taxon>
        <taxon>Embryophyta</taxon>
        <taxon>Tracheophyta</taxon>
        <taxon>Spermatophyta</taxon>
        <taxon>Magnoliopsida</taxon>
        <taxon>eudicotyledons</taxon>
        <taxon>Gunneridae</taxon>
        <taxon>Pentapetalae</taxon>
        <taxon>rosids</taxon>
        <taxon>malvids</taxon>
        <taxon>Malvales</taxon>
        <taxon>Malvaceae</taxon>
        <taxon>Malvoideae</taxon>
        <taxon>Gossypium</taxon>
    </lineage>
</organism>
<protein>
    <submittedName>
        <fullName evidence="2">Uncharacterized protein</fullName>
    </submittedName>
</protein>
<name>A0A5D2GWY2_GOSDA</name>
<keyword evidence="1" id="KW-0472">Membrane</keyword>
<sequence length="124" mass="14311">MVSTLIMICLWSLSLLAASGLFCLRLFHLCNQPLFLDDLSLIADFEIINYLKNKWHWKVDLITLFYLGQMLFIVVALLGWARKDKSIPAPSPAFHGVILVDKNYHHSLNNRIRSKKGLTLMKRL</sequence>
<evidence type="ECO:0000256" key="1">
    <source>
        <dbReference type="SAM" id="Phobius"/>
    </source>
</evidence>